<evidence type="ECO:0000313" key="2">
    <source>
        <dbReference type="Proteomes" id="UP000807353"/>
    </source>
</evidence>
<proteinExistence type="predicted"/>
<comment type="caution">
    <text evidence="1">The sequence shown here is derived from an EMBL/GenBank/DDBJ whole genome shotgun (WGS) entry which is preliminary data.</text>
</comment>
<feature type="non-terminal residue" evidence="1">
    <location>
        <position position="1"/>
    </location>
</feature>
<dbReference type="OrthoDB" id="3067340at2759"/>
<sequence>RSFLRKTNHMLQTFHLSATPFLNLLKECDAVISGSAVLLPLLSATFTPGDLDVYVPEGMVSTFIHKLKTIFGYKQATNKKGEPFIIYLDGDETIKRVSYYMKHRKLINIVVVRGENALTPIFSFHSTPVMNFISYYGIYCAYPGLTLQYRGIINNTNQEDPNLKKRYRKLKARGFSLKLSLSRWPSYDGHSCMTSKVCPQTVRSVYDQGSLFYPFPKIRLDKDHKLIYNGKDAVVWALDAGQRCANQNPVMRGFVHSIPVITP</sequence>
<protein>
    <submittedName>
        <fullName evidence="1">Uncharacterized protein</fullName>
    </submittedName>
</protein>
<name>A0A9P5YFP2_9AGAR</name>
<dbReference type="Proteomes" id="UP000807353">
    <property type="component" value="Unassembled WGS sequence"/>
</dbReference>
<reference evidence="1" key="1">
    <citation type="submission" date="2020-11" db="EMBL/GenBank/DDBJ databases">
        <authorList>
            <consortium name="DOE Joint Genome Institute"/>
            <person name="Ahrendt S."/>
            <person name="Riley R."/>
            <person name="Andreopoulos W."/>
            <person name="Labutti K."/>
            <person name="Pangilinan J."/>
            <person name="Ruiz-Duenas F.J."/>
            <person name="Barrasa J.M."/>
            <person name="Sanchez-Garcia M."/>
            <person name="Camarero S."/>
            <person name="Miyauchi S."/>
            <person name="Serrano A."/>
            <person name="Linde D."/>
            <person name="Babiker R."/>
            <person name="Drula E."/>
            <person name="Ayuso-Fernandez I."/>
            <person name="Pacheco R."/>
            <person name="Padilla G."/>
            <person name="Ferreira P."/>
            <person name="Barriuso J."/>
            <person name="Kellner H."/>
            <person name="Castanera R."/>
            <person name="Alfaro M."/>
            <person name="Ramirez L."/>
            <person name="Pisabarro A.G."/>
            <person name="Kuo A."/>
            <person name="Tritt A."/>
            <person name="Lipzen A."/>
            <person name="He G."/>
            <person name="Yan M."/>
            <person name="Ng V."/>
            <person name="Cullen D."/>
            <person name="Martin F."/>
            <person name="Rosso M.-N."/>
            <person name="Henrissat B."/>
            <person name="Hibbett D."/>
            <person name="Martinez A.T."/>
            <person name="Grigoriev I.V."/>
        </authorList>
    </citation>
    <scope>NUCLEOTIDE SEQUENCE</scope>
    <source>
        <strain evidence="1">CBS 247.69</strain>
    </source>
</reference>
<dbReference type="EMBL" id="MU150235">
    <property type="protein sequence ID" value="KAF9467726.1"/>
    <property type="molecule type" value="Genomic_DNA"/>
</dbReference>
<organism evidence="1 2">
    <name type="scientific">Collybia nuda</name>
    <dbReference type="NCBI Taxonomy" id="64659"/>
    <lineage>
        <taxon>Eukaryota</taxon>
        <taxon>Fungi</taxon>
        <taxon>Dikarya</taxon>
        <taxon>Basidiomycota</taxon>
        <taxon>Agaricomycotina</taxon>
        <taxon>Agaricomycetes</taxon>
        <taxon>Agaricomycetidae</taxon>
        <taxon>Agaricales</taxon>
        <taxon>Tricholomatineae</taxon>
        <taxon>Clitocybaceae</taxon>
        <taxon>Collybia</taxon>
    </lineage>
</organism>
<accession>A0A9P5YFP2</accession>
<dbReference type="AlphaFoldDB" id="A0A9P5YFP2"/>
<evidence type="ECO:0000313" key="1">
    <source>
        <dbReference type="EMBL" id="KAF9467726.1"/>
    </source>
</evidence>
<keyword evidence="2" id="KW-1185">Reference proteome</keyword>
<gene>
    <name evidence="1" type="ORF">BDZ94DRAFT_1155378</name>
</gene>